<name>A0A2S0WQY2_9ACTN</name>
<protein>
    <submittedName>
        <fullName evidence="2">Transcriptional regulator</fullName>
    </submittedName>
</protein>
<accession>A0A5F2ENB3</accession>
<dbReference type="AlphaFoldDB" id="A0A2S0WQY2"/>
<dbReference type="OrthoDB" id="9792527at2"/>
<dbReference type="SUPFAM" id="SSF46785">
    <property type="entry name" value="Winged helix' DNA-binding domain"/>
    <property type="match status" value="1"/>
</dbReference>
<dbReference type="KEGG" id="aez:C3E78_16775"/>
<keyword evidence="3" id="KW-1185">Reference proteome</keyword>
<reference evidence="3" key="1">
    <citation type="submission" date="2018-01" db="EMBL/GenBank/DDBJ databases">
        <authorList>
            <person name="Li J."/>
        </authorList>
    </citation>
    <scope>NUCLEOTIDE SEQUENCE [LARGE SCALE GENOMIC DNA]</scope>
    <source>
        <strain evidence="3">592</strain>
    </source>
</reference>
<accession>A0A2S0WQY2</accession>
<proteinExistence type="predicted"/>
<gene>
    <name evidence="2" type="ORF">C3E78_16775</name>
</gene>
<dbReference type="InterPro" id="IPR002577">
    <property type="entry name" value="HTH_HxlR"/>
</dbReference>
<evidence type="ECO:0000256" key="1">
    <source>
        <dbReference type="SAM" id="MobiDB-lite"/>
    </source>
</evidence>
<feature type="region of interest" description="Disordered" evidence="1">
    <location>
        <begin position="146"/>
        <end position="183"/>
    </location>
</feature>
<dbReference type="EMBL" id="CP026952">
    <property type="protein sequence ID" value="AWB93731.1"/>
    <property type="molecule type" value="Genomic_DNA"/>
</dbReference>
<dbReference type="PANTHER" id="PTHR33204:SF18">
    <property type="entry name" value="TRANSCRIPTIONAL REGULATORY PROTEIN"/>
    <property type="match status" value="1"/>
</dbReference>
<dbReference type="Gene3D" id="1.10.10.10">
    <property type="entry name" value="Winged helix-like DNA-binding domain superfamily/Winged helix DNA-binding domain"/>
    <property type="match status" value="1"/>
</dbReference>
<dbReference type="InterPro" id="IPR036388">
    <property type="entry name" value="WH-like_DNA-bd_sf"/>
</dbReference>
<dbReference type="Proteomes" id="UP000244384">
    <property type="component" value="Chromosome"/>
</dbReference>
<dbReference type="Pfam" id="PF01638">
    <property type="entry name" value="HxlR"/>
    <property type="match status" value="1"/>
</dbReference>
<organism evidence="2 3">
    <name type="scientific">Aeromicrobium chenweiae</name>
    <dbReference type="NCBI Taxonomy" id="2079793"/>
    <lineage>
        <taxon>Bacteria</taxon>
        <taxon>Bacillati</taxon>
        <taxon>Actinomycetota</taxon>
        <taxon>Actinomycetes</taxon>
        <taxon>Propionibacteriales</taxon>
        <taxon>Nocardioidaceae</taxon>
        <taxon>Aeromicrobium</taxon>
    </lineage>
</organism>
<dbReference type="PANTHER" id="PTHR33204">
    <property type="entry name" value="TRANSCRIPTIONAL REGULATOR, MARR FAMILY"/>
    <property type="match status" value="1"/>
</dbReference>
<feature type="compositionally biased region" description="Low complexity" evidence="1">
    <location>
        <begin position="172"/>
        <end position="183"/>
    </location>
</feature>
<dbReference type="InterPro" id="IPR036390">
    <property type="entry name" value="WH_DNA-bd_sf"/>
</dbReference>
<dbReference type="RefSeq" id="WP_108580380.1">
    <property type="nucleotide sequence ID" value="NZ_CP026952.1"/>
</dbReference>
<evidence type="ECO:0000313" key="2">
    <source>
        <dbReference type="EMBL" id="AWB93731.1"/>
    </source>
</evidence>
<dbReference type="PROSITE" id="PS51118">
    <property type="entry name" value="HTH_HXLR"/>
    <property type="match status" value="1"/>
</dbReference>
<sequence length="183" mass="19918">MSKDFSTWPCSLARSVEVFGDSWTVLIARDALQGLTRFDQFQRSLGIARNTLSDRLSKLVEAGFFEKRFYQDNPPRYEYVLTAMGRDFLPVLAALLAWGDTWLDGGAGAPVSLHHQTDHHRVVPTVICAECGQPIVHEDLQYCVGPGYPEDDDGPRGTRTRLAGTPGGPGGRPSAASGTQAIA</sequence>
<evidence type="ECO:0000313" key="3">
    <source>
        <dbReference type="Proteomes" id="UP000244384"/>
    </source>
</evidence>